<evidence type="ECO:0000313" key="2">
    <source>
        <dbReference type="Proteomes" id="UP000186002"/>
    </source>
</evidence>
<sequence>MAKKPKTRVLAIMNGARITLFTVKEVKSGDLIISINKAFASLHTLGSNRPYKEGHFTVHKSNEGNDTCLSHETIYGNGDIEKTVSLIKNTKDFLLFPVFFRVEGGPPRQEPFNIRDKDKNVYVGNYFNLTTSICYSVFVTNLKEDLGIKCDDFNFYDLKFGYFRLLIFVSYCDITSTVPFMVTYRGSSVRLNNEPVNFDERKVLSSIRGMEMLRLHYKHSQEMLCESYKIISSDKDMMSLDREFISRVVKDRLLVKESRFYVSDRKKR</sequence>
<organism evidence="1 2">
    <name type="scientific">Roseibium suaedae</name>
    <dbReference type="NCBI Taxonomy" id="735517"/>
    <lineage>
        <taxon>Bacteria</taxon>
        <taxon>Pseudomonadati</taxon>
        <taxon>Pseudomonadota</taxon>
        <taxon>Alphaproteobacteria</taxon>
        <taxon>Hyphomicrobiales</taxon>
        <taxon>Stappiaceae</taxon>
        <taxon>Roseibium</taxon>
    </lineage>
</organism>
<protein>
    <submittedName>
        <fullName evidence="1">Uncharacterized protein</fullName>
    </submittedName>
</protein>
<name>A0A1M7PME0_9HYPH</name>
<proteinExistence type="predicted"/>
<reference evidence="1 2" key="1">
    <citation type="submission" date="2016-11" db="EMBL/GenBank/DDBJ databases">
        <authorList>
            <person name="Jaros S."/>
            <person name="Januszkiewicz K."/>
            <person name="Wedrychowicz H."/>
        </authorList>
    </citation>
    <scope>NUCLEOTIDE SEQUENCE [LARGE SCALE GENOMIC DNA]</scope>
    <source>
        <strain evidence="1 2">DSM 22153</strain>
    </source>
</reference>
<gene>
    <name evidence="1" type="ORF">SAMN05444272_4507</name>
</gene>
<dbReference type="AlphaFoldDB" id="A0A1M7PME0"/>
<dbReference type="EMBL" id="FRBW01000009">
    <property type="protein sequence ID" value="SHN18356.1"/>
    <property type="molecule type" value="Genomic_DNA"/>
</dbReference>
<accession>A0A1M7PME0</accession>
<dbReference type="Proteomes" id="UP000186002">
    <property type="component" value="Unassembled WGS sequence"/>
</dbReference>
<keyword evidence="2" id="KW-1185">Reference proteome</keyword>
<evidence type="ECO:0000313" key="1">
    <source>
        <dbReference type="EMBL" id="SHN18356.1"/>
    </source>
</evidence>
<dbReference type="RefSeq" id="WP_073015622.1">
    <property type="nucleotide sequence ID" value="NZ_FRBW01000009.1"/>
</dbReference>